<evidence type="ECO:0000313" key="13">
    <source>
        <dbReference type="Proteomes" id="UP000326950"/>
    </source>
</evidence>
<dbReference type="Gene3D" id="3.40.1090.10">
    <property type="entry name" value="Cytosolic phospholipase A2 catalytic domain"/>
    <property type="match status" value="1"/>
</dbReference>
<evidence type="ECO:0000256" key="2">
    <source>
        <dbReference type="ARBA" id="ARBA00022692"/>
    </source>
</evidence>
<keyword evidence="5" id="KW-1133">Transmembrane helix</keyword>
<feature type="domain" description="PNPLA" evidence="11">
    <location>
        <begin position="229"/>
        <end position="407"/>
    </location>
</feature>
<dbReference type="InterPro" id="IPR021771">
    <property type="entry name" value="Triacylglycerol_lipase_N"/>
</dbReference>
<dbReference type="GO" id="GO:0006641">
    <property type="term" value="P:triglyceride metabolic process"/>
    <property type="evidence" value="ECO:0007669"/>
    <property type="project" value="UniProtKB-ARBA"/>
</dbReference>
<evidence type="ECO:0000256" key="4">
    <source>
        <dbReference type="ARBA" id="ARBA00022963"/>
    </source>
</evidence>
<evidence type="ECO:0000256" key="7">
    <source>
        <dbReference type="ARBA" id="ARBA00023136"/>
    </source>
</evidence>
<dbReference type="InterPro" id="IPR016035">
    <property type="entry name" value="Acyl_Trfase/lysoPLipase"/>
</dbReference>
<evidence type="ECO:0000313" key="12">
    <source>
        <dbReference type="EMBL" id="KAE8158997.1"/>
    </source>
</evidence>
<evidence type="ECO:0000256" key="5">
    <source>
        <dbReference type="ARBA" id="ARBA00022989"/>
    </source>
</evidence>
<dbReference type="SUPFAM" id="SSF52151">
    <property type="entry name" value="FabD/lysophospholipase-like"/>
    <property type="match status" value="1"/>
</dbReference>
<dbReference type="InterPro" id="IPR002641">
    <property type="entry name" value="PNPLA_dom"/>
</dbReference>
<dbReference type="Proteomes" id="UP000326950">
    <property type="component" value="Unassembled WGS sequence"/>
</dbReference>
<sequence length="748" mass="83711">MAILHDSPILHPHCHPQSKHVRKPSSVKEASGTQFRFLPRAVSLPSLSSVIRSSLTWAGDTLYNVNQDGSSKVDKGGHTTTDDRKQVLYLKMRNAVSYKEWKDCAYELDELEDNNSWKATFESSEYDPHLVQERLKQLEEARISCDISRMIFLIRTSLSRDLGNMRNDSLYRHSHVGTKDLIDQYITTALGTISSLVDLSAKGRCDGLELKYILDQLLAARQAFGRSALLFSGGATFGMNHIGVLKALWQAKLLPRIISGASAGSIVCAVFCTRTDDELPLLLDTFAYGDFAVFNDPDQEENILQKTARFLKYGSFLDISNLAKVMRNWLGDITFQEAYNRTRRILNICVSSAGIYELPKLLNYITAPNVLIWSAVQYIDGSVDGDLPMTRLSEMFNVNHFIVSQVNPHVVPFLPKYDGPTHGTPQSPSLTSRLFHTMTHLAKDEVLHRLTVLSELGIFPTSLTKTVSIVNQKYSGDINIYPEILYTHFPVILKNPTTEFMLKACLSGERATWPKLRRIRNHCAIELALDSAIQQMRARVAFSSSQIALRTIGLPGYSETIDGSCGRGRLLNRRSSYSHEVEKAKHIRANSGRRARPLLRRCCSVQSPEQSSDTDRQDEADDDRAEARESFFPELNDDLSLNESGTDEETRPLALERLGLADGRAIYHQPPRWSAPHGALPSLRSLPTTSTHSRRSSVGTQFQPPTHVTDASLTPARQLSTKLISSPQNRTLRMTPTNHADLSPPAHN</sequence>
<name>A0A5N6UK14_ASPTM</name>
<evidence type="ECO:0000259" key="11">
    <source>
        <dbReference type="PROSITE" id="PS51635"/>
    </source>
</evidence>
<dbReference type="GO" id="GO:0016042">
    <property type="term" value="P:lipid catabolic process"/>
    <property type="evidence" value="ECO:0007669"/>
    <property type="project" value="UniProtKB-KW"/>
</dbReference>
<feature type="short sequence motif" description="GXSXG" evidence="8">
    <location>
        <begin position="260"/>
        <end position="264"/>
    </location>
</feature>
<dbReference type="InterPro" id="IPR050301">
    <property type="entry name" value="NTE"/>
</dbReference>
<comment type="similarity">
    <text evidence="9">Belongs to the PLPL family.</text>
</comment>
<evidence type="ECO:0000256" key="1">
    <source>
        <dbReference type="ARBA" id="ARBA00002682"/>
    </source>
</evidence>
<comment type="function">
    <text evidence="1">Probable lipid hydrolase.</text>
</comment>
<feature type="region of interest" description="Disordered" evidence="10">
    <location>
        <begin position="669"/>
        <end position="748"/>
    </location>
</feature>
<dbReference type="CDD" id="cd07230">
    <property type="entry name" value="Pat_TGL4-5_like"/>
    <property type="match status" value="1"/>
</dbReference>
<evidence type="ECO:0000256" key="8">
    <source>
        <dbReference type="PROSITE-ProRule" id="PRU01161"/>
    </source>
</evidence>
<feature type="region of interest" description="Disordered" evidence="10">
    <location>
        <begin position="603"/>
        <end position="649"/>
    </location>
</feature>
<dbReference type="PANTHER" id="PTHR14226:SF10">
    <property type="entry name" value="TRIACYLGLYCEROL LIPASE 4-RELATED"/>
    <property type="match status" value="1"/>
</dbReference>
<evidence type="ECO:0000256" key="10">
    <source>
        <dbReference type="SAM" id="MobiDB-lite"/>
    </source>
</evidence>
<dbReference type="EMBL" id="ML738683">
    <property type="protein sequence ID" value="KAE8158997.1"/>
    <property type="molecule type" value="Genomic_DNA"/>
</dbReference>
<dbReference type="AlphaFoldDB" id="A0A5N6UK14"/>
<evidence type="ECO:0000256" key="3">
    <source>
        <dbReference type="ARBA" id="ARBA00022801"/>
    </source>
</evidence>
<organism evidence="12 13">
    <name type="scientific">Aspergillus tamarii</name>
    <dbReference type="NCBI Taxonomy" id="41984"/>
    <lineage>
        <taxon>Eukaryota</taxon>
        <taxon>Fungi</taxon>
        <taxon>Dikarya</taxon>
        <taxon>Ascomycota</taxon>
        <taxon>Pezizomycotina</taxon>
        <taxon>Eurotiomycetes</taxon>
        <taxon>Eurotiomycetidae</taxon>
        <taxon>Eurotiales</taxon>
        <taxon>Aspergillaceae</taxon>
        <taxon>Aspergillus</taxon>
        <taxon>Aspergillus subgen. Circumdati</taxon>
    </lineage>
</organism>
<accession>A0A5N6UK14</accession>
<dbReference type="Pfam" id="PF11815">
    <property type="entry name" value="DUF3336"/>
    <property type="match status" value="1"/>
</dbReference>
<protein>
    <recommendedName>
        <fullName evidence="9">Patatin-like phospholipase domain-containing protein</fullName>
        <ecNumber evidence="9">3.1.1.-</ecNumber>
    </recommendedName>
</protein>
<evidence type="ECO:0000256" key="6">
    <source>
        <dbReference type="ARBA" id="ARBA00023098"/>
    </source>
</evidence>
<keyword evidence="6 9" id="KW-0443">Lipid metabolism</keyword>
<feature type="compositionally biased region" description="Polar residues" evidence="10">
    <location>
        <begin position="685"/>
        <end position="740"/>
    </location>
</feature>
<dbReference type="GO" id="GO:0016020">
    <property type="term" value="C:membrane"/>
    <property type="evidence" value="ECO:0007669"/>
    <property type="project" value="UniProtKB-SubCell"/>
</dbReference>
<dbReference type="PANTHER" id="PTHR14226">
    <property type="entry name" value="NEUROPATHY TARGET ESTERASE/SWISS CHEESE D.MELANOGASTER"/>
    <property type="match status" value="1"/>
</dbReference>
<keyword evidence="13" id="KW-1185">Reference proteome</keyword>
<reference evidence="12 13" key="1">
    <citation type="submission" date="2019-04" db="EMBL/GenBank/DDBJ databases">
        <title>Friends and foes A comparative genomics study of 23 Aspergillus species from section Flavi.</title>
        <authorList>
            <consortium name="DOE Joint Genome Institute"/>
            <person name="Kjaerbolling I."/>
            <person name="Vesth T."/>
            <person name="Frisvad J.C."/>
            <person name="Nybo J.L."/>
            <person name="Theobald S."/>
            <person name="Kildgaard S."/>
            <person name="Isbrandt T."/>
            <person name="Kuo A."/>
            <person name="Sato A."/>
            <person name="Lyhne E.K."/>
            <person name="Kogle M.E."/>
            <person name="Wiebenga A."/>
            <person name="Kun R.S."/>
            <person name="Lubbers R.J."/>
            <person name="Makela M.R."/>
            <person name="Barry K."/>
            <person name="Chovatia M."/>
            <person name="Clum A."/>
            <person name="Daum C."/>
            <person name="Haridas S."/>
            <person name="He G."/>
            <person name="LaButti K."/>
            <person name="Lipzen A."/>
            <person name="Mondo S."/>
            <person name="Riley R."/>
            <person name="Salamov A."/>
            <person name="Simmons B.A."/>
            <person name="Magnuson J.K."/>
            <person name="Henrissat B."/>
            <person name="Mortensen U.H."/>
            <person name="Larsen T.O."/>
            <person name="Devries R.P."/>
            <person name="Grigoriev I.V."/>
            <person name="Machida M."/>
            <person name="Baker S.E."/>
            <person name="Andersen M.R."/>
        </authorList>
    </citation>
    <scope>NUCLEOTIDE SEQUENCE [LARGE SCALE GENOMIC DNA]</scope>
    <source>
        <strain evidence="12 13">CBS 117626</strain>
    </source>
</reference>
<evidence type="ECO:0000256" key="9">
    <source>
        <dbReference type="RuleBase" id="RU362055"/>
    </source>
</evidence>
<comment type="subcellular location">
    <subcellularLocation>
        <location evidence="9">Membrane</location>
        <topology evidence="9">Single-pass membrane protein</topology>
    </subcellularLocation>
</comment>
<proteinExistence type="inferred from homology"/>
<keyword evidence="2" id="KW-0812">Transmembrane</keyword>
<dbReference type="OrthoDB" id="10049244at2759"/>
<dbReference type="GO" id="GO:0004806">
    <property type="term" value="F:triacylglycerol lipase activity"/>
    <property type="evidence" value="ECO:0007669"/>
    <property type="project" value="InterPro"/>
</dbReference>
<feature type="region of interest" description="Disordered" evidence="10">
    <location>
        <begin position="1"/>
        <end position="26"/>
    </location>
</feature>
<gene>
    <name evidence="12" type="ORF">BDV40DRAFT_291323</name>
</gene>
<feature type="compositionally biased region" description="Basic residues" evidence="10">
    <location>
        <begin position="12"/>
        <end position="25"/>
    </location>
</feature>
<keyword evidence="3 9" id="KW-0378">Hydrolase</keyword>
<keyword evidence="4 9" id="KW-0442">Lipid degradation</keyword>
<comment type="caution">
    <text evidence="8">Lacks conserved residue(s) required for the propagation of feature annotation.</text>
</comment>
<comment type="function">
    <text evidence="9">Lipid hydrolase.</text>
</comment>
<keyword evidence="7" id="KW-0472">Membrane</keyword>
<dbReference type="Pfam" id="PF01734">
    <property type="entry name" value="Patatin"/>
    <property type="match status" value="1"/>
</dbReference>
<dbReference type="PROSITE" id="PS51635">
    <property type="entry name" value="PNPLA"/>
    <property type="match status" value="1"/>
</dbReference>
<dbReference type="EC" id="3.1.1.-" evidence="9"/>